<name>A0A450T1Z9_9GAMM</name>
<dbReference type="AlphaFoldDB" id="A0A450T1Z9"/>
<evidence type="ECO:0000313" key="2">
    <source>
        <dbReference type="EMBL" id="VFJ60529.1"/>
    </source>
</evidence>
<accession>A0A450T1Z9</accession>
<feature type="compositionally biased region" description="Low complexity" evidence="1">
    <location>
        <begin position="344"/>
        <end position="357"/>
    </location>
</feature>
<feature type="region of interest" description="Disordered" evidence="1">
    <location>
        <begin position="338"/>
        <end position="381"/>
    </location>
</feature>
<organism evidence="2">
    <name type="scientific">Candidatus Kentrum sp. DK</name>
    <dbReference type="NCBI Taxonomy" id="2126562"/>
    <lineage>
        <taxon>Bacteria</taxon>
        <taxon>Pseudomonadati</taxon>
        <taxon>Pseudomonadota</taxon>
        <taxon>Gammaproteobacteria</taxon>
        <taxon>Candidatus Kentrum</taxon>
    </lineage>
</organism>
<gene>
    <name evidence="2" type="ORF">BECKDK2373C_GA0170839_10828</name>
</gene>
<feature type="region of interest" description="Disordered" evidence="1">
    <location>
        <begin position="93"/>
        <end position="144"/>
    </location>
</feature>
<protein>
    <submittedName>
        <fullName evidence="2">Uncharacterized protein</fullName>
    </submittedName>
</protein>
<dbReference type="Pfam" id="PF19268">
    <property type="entry name" value="CIS_TMP"/>
    <property type="match status" value="1"/>
</dbReference>
<sequence>MQRHVIRRQVLELGISRQQDAHRLQGEFARVYRQRVVPLLDRCCTDLAGPDTIHRIESLEIDLGHVDPDRLEADVMAGIGKRIEAALAARIGSGSGRVGTEPDASHNRRGPSEGTAPSDNATPGKLGDATPEKSLPRYPTGLRRKAPLETDSQLELFTRFARTGTLPWWADFSRTDLPDEALRHLIHEAPDRLRSLLRRFAREVRSLRRIVHHYGRERLAALFVLLSPALARALPDFPRRLAELVRRSKLLSEGARSQGGHRVWEAALRLAALPGLQRPEALGFVRDLLMEVAADFEIGYAALVTEFHETVREGRTNVAGNGLRSGIETLYREVRGEPPRVDVSGEVSSRMSSQVSSAGRGEADASGLAPNGAPGENHASVGGLDVDADLDVYGDGDVDEDRIYLGNAGLVILWPFLGHFFGHLGFLTGEKRFRDEAAMQRAVGLLQYLVTEDSSPPEFQLPLNKLLCGMEPDEVFDFGPPVTEAEAGECTNMIKAAIVQAPILKKMSIPAFRNTFLLRQGILSARDGAWLLQVERETYDVVLDRFPWTVDWIRLPWMPMALRVEW</sequence>
<evidence type="ECO:0000256" key="1">
    <source>
        <dbReference type="SAM" id="MobiDB-lite"/>
    </source>
</evidence>
<dbReference type="InterPro" id="IPR045538">
    <property type="entry name" value="CIS_TMP"/>
</dbReference>
<reference evidence="2" key="1">
    <citation type="submission" date="2019-02" db="EMBL/GenBank/DDBJ databases">
        <authorList>
            <person name="Gruber-Vodicka R. H."/>
            <person name="Seah K. B. B."/>
        </authorList>
    </citation>
    <scope>NUCLEOTIDE SEQUENCE</scope>
    <source>
        <strain evidence="2">BECK_DK161</strain>
    </source>
</reference>
<proteinExistence type="predicted"/>
<dbReference type="EMBL" id="CAADEY010000082">
    <property type="protein sequence ID" value="VFJ60529.1"/>
    <property type="molecule type" value="Genomic_DNA"/>
</dbReference>